<keyword evidence="8 9" id="KW-0472">Membrane</keyword>
<name>X0VH89_9ZZZZ</name>
<sequence>MEGIIILLLALAIDLSVGEFPRPLHPVVWMGKLTSLGLRISPRRKHWAQLTYGVVVVVLVLAIFVLPAYFLLSYLHGLNTIAYILVAAFLLKSTFSIKELRRSALRVKQLLDGGKLGRARVEVKALVSRDTRRLDEPHLVSATIESVAENTSDSVISPLFFFLLFGVPGAIGYRVVNTIDAMIGYHGKYEYLGKFAA</sequence>
<keyword evidence="4" id="KW-1003">Cell membrane</keyword>
<gene>
    <name evidence="10" type="ORF">S01H1_41185</name>
</gene>
<proteinExistence type="inferred from homology"/>
<accession>X0VH89</accession>
<comment type="similarity">
    <text evidence="3">Belongs to the CobD/CbiB family.</text>
</comment>
<evidence type="ECO:0008006" key="11">
    <source>
        <dbReference type="Google" id="ProtNLM"/>
    </source>
</evidence>
<dbReference type="NCBIfam" id="TIGR00380">
    <property type="entry name" value="cobal_cbiB"/>
    <property type="match status" value="1"/>
</dbReference>
<dbReference type="EMBL" id="BARS01026109">
    <property type="protein sequence ID" value="GAG11843.1"/>
    <property type="molecule type" value="Genomic_DNA"/>
</dbReference>
<comment type="pathway">
    <text evidence="2">Cofactor biosynthesis; adenosylcobalamin biosynthesis.</text>
</comment>
<dbReference type="InterPro" id="IPR004485">
    <property type="entry name" value="Cobalamin_biosynth_CobD/CbiB"/>
</dbReference>
<reference evidence="10" key="1">
    <citation type="journal article" date="2014" name="Front. Microbiol.">
        <title>High frequency of phylogenetically diverse reductive dehalogenase-homologous genes in deep subseafloor sedimentary metagenomes.</title>
        <authorList>
            <person name="Kawai M."/>
            <person name="Futagami T."/>
            <person name="Toyoda A."/>
            <person name="Takaki Y."/>
            <person name="Nishi S."/>
            <person name="Hori S."/>
            <person name="Arai W."/>
            <person name="Tsubouchi T."/>
            <person name="Morono Y."/>
            <person name="Uchiyama I."/>
            <person name="Ito T."/>
            <person name="Fujiyama A."/>
            <person name="Inagaki F."/>
            <person name="Takami H."/>
        </authorList>
    </citation>
    <scope>NUCLEOTIDE SEQUENCE</scope>
    <source>
        <strain evidence="10">Expedition CK06-06</strain>
    </source>
</reference>
<comment type="subcellular location">
    <subcellularLocation>
        <location evidence="1">Cell membrane</location>
        <topology evidence="1">Multi-pass membrane protein</topology>
    </subcellularLocation>
</comment>
<organism evidence="10">
    <name type="scientific">marine sediment metagenome</name>
    <dbReference type="NCBI Taxonomy" id="412755"/>
    <lineage>
        <taxon>unclassified sequences</taxon>
        <taxon>metagenomes</taxon>
        <taxon>ecological metagenomes</taxon>
    </lineage>
</organism>
<keyword evidence="6 9" id="KW-0812">Transmembrane</keyword>
<dbReference type="Pfam" id="PF03186">
    <property type="entry name" value="CobD_Cbib"/>
    <property type="match status" value="1"/>
</dbReference>
<protein>
    <recommendedName>
        <fullName evidence="11">Cobalamin biosynthesis protein CobD</fullName>
    </recommendedName>
</protein>
<evidence type="ECO:0000256" key="7">
    <source>
        <dbReference type="ARBA" id="ARBA00022989"/>
    </source>
</evidence>
<dbReference type="UniPathway" id="UPA00148"/>
<evidence type="ECO:0000256" key="4">
    <source>
        <dbReference type="ARBA" id="ARBA00022475"/>
    </source>
</evidence>
<keyword evidence="7 9" id="KW-1133">Transmembrane helix</keyword>
<evidence type="ECO:0000256" key="1">
    <source>
        <dbReference type="ARBA" id="ARBA00004651"/>
    </source>
</evidence>
<dbReference type="AlphaFoldDB" id="X0VH89"/>
<evidence type="ECO:0000256" key="9">
    <source>
        <dbReference type="SAM" id="Phobius"/>
    </source>
</evidence>
<evidence type="ECO:0000256" key="2">
    <source>
        <dbReference type="ARBA" id="ARBA00004953"/>
    </source>
</evidence>
<dbReference type="PANTHER" id="PTHR34308:SF1">
    <property type="entry name" value="COBALAMIN BIOSYNTHESIS PROTEIN CBIB"/>
    <property type="match status" value="1"/>
</dbReference>
<dbReference type="GO" id="GO:0048472">
    <property type="term" value="F:threonine-phosphate decarboxylase activity"/>
    <property type="evidence" value="ECO:0007669"/>
    <property type="project" value="InterPro"/>
</dbReference>
<feature type="transmembrane region" description="Helical" evidence="9">
    <location>
        <begin position="155"/>
        <end position="176"/>
    </location>
</feature>
<comment type="caution">
    <text evidence="10">The sequence shown here is derived from an EMBL/GenBank/DDBJ whole genome shotgun (WGS) entry which is preliminary data.</text>
</comment>
<dbReference type="GO" id="GO:0009236">
    <property type="term" value="P:cobalamin biosynthetic process"/>
    <property type="evidence" value="ECO:0007669"/>
    <property type="project" value="UniProtKB-UniPathway"/>
</dbReference>
<feature type="transmembrane region" description="Helical" evidence="9">
    <location>
        <begin position="78"/>
        <end position="97"/>
    </location>
</feature>
<feature type="transmembrane region" description="Helical" evidence="9">
    <location>
        <begin position="50"/>
        <end position="71"/>
    </location>
</feature>
<feature type="non-terminal residue" evidence="10">
    <location>
        <position position="197"/>
    </location>
</feature>
<evidence type="ECO:0000256" key="6">
    <source>
        <dbReference type="ARBA" id="ARBA00022692"/>
    </source>
</evidence>
<evidence type="ECO:0000256" key="8">
    <source>
        <dbReference type="ARBA" id="ARBA00023136"/>
    </source>
</evidence>
<keyword evidence="5" id="KW-0169">Cobalamin biosynthesis</keyword>
<evidence type="ECO:0000256" key="5">
    <source>
        <dbReference type="ARBA" id="ARBA00022573"/>
    </source>
</evidence>
<dbReference type="HAMAP" id="MF_00024">
    <property type="entry name" value="CobD_CbiB"/>
    <property type="match status" value="1"/>
</dbReference>
<evidence type="ECO:0000313" key="10">
    <source>
        <dbReference type="EMBL" id="GAG11843.1"/>
    </source>
</evidence>
<evidence type="ECO:0000256" key="3">
    <source>
        <dbReference type="ARBA" id="ARBA00006263"/>
    </source>
</evidence>
<dbReference type="PANTHER" id="PTHR34308">
    <property type="entry name" value="COBALAMIN BIOSYNTHESIS PROTEIN CBIB"/>
    <property type="match status" value="1"/>
</dbReference>
<dbReference type="GO" id="GO:0005886">
    <property type="term" value="C:plasma membrane"/>
    <property type="evidence" value="ECO:0007669"/>
    <property type="project" value="UniProtKB-SubCell"/>
</dbReference>